<evidence type="ECO:0000256" key="3">
    <source>
        <dbReference type="ARBA" id="ARBA00004947"/>
    </source>
</evidence>
<evidence type="ECO:0000256" key="9">
    <source>
        <dbReference type="RuleBase" id="RU366046"/>
    </source>
</evidence>
<protein>
    <recommendedName>
        <fullName evidence="6 9">UDP-glucose 4-epimerase</fullName>
        <ecNumber evidence="5 9">5.1.3.2</ecNumber>
    </recommendedName>
</protein>
<keyword evidence="9" id="KW-0119">Carbohydrate metabolism</keyword>
<dbReference type="AlphaFoldDB" id="A0A9X3ASK4"/>
<dbReference type="InterPro" id="IPR036291">
    <property type="entry name" value="NAD(P)-bd_dom_sf"/>
</dbReference>
<dbReference type="EMBL" id="JAOANI010000022">
    <property type="protein sequence ID" value="MCT7360094.1"/>
    <property type="molecule type" value="Genomic_DNA"/>
</dbReference>
<gene>
    <name evidence="11" type="primary">galE</name>
    <name evidence="11" type="ORF">NYR02_13820</name>
</gene>
<dbReference type="PANTHER" id="PTHR43725:SF47">
    <property type="entry name" value="UDP-GLUCOSE 4-EPIMERASE"/>
    <property type="match status" value="1"/>
</dbReference>
<feature type="domain" description="NAD(P)-binding" evidence="10">
    <location>
        <begin position="3"/>
        <end position="335"/>
    </location>
</feature>
<dbReference type="GO" id="GO:0006012">
    <property type="term" value="P:galactose metabolic process"/>
    <property type="evidence" value="ECO:0007669"/>
    <property type="project" value="InterPro"/>
</dbReference>
<dbReference type="Gene3D" id="3.40.50.720">
    <property type="entry name" value="NAD(P)-binding Rossmann-like Domain"/>
    <property type="match status" value="1"/>
</dbReference>
<evidence type="ECO:0000259" key="10">
    <source>
        <dbReference type="Pfam" id="PF16363"/>
    </source>
</evidence>
<comment type="cofactor">
    <cofactor evidence="2 9">
        <name>NAD(+)</name>
        <dbReference type="ChEBI" id="CHEBI:57540"/>
    </cofactor>
</comment>
<reference evidence="11" key="2">
    <citation type="submission" date="2022-08" db="EMBL/GenBank/DDBJ databases">
        <authorList>
            <person name="Dong C."/>
        </authorList>
    </citation>
    <scope>NUCLEOTIDE SEQUENCE</scope>
    <source>
        <strain evidence="11">59MF3M-4</strain>
    </source>
</reference>
<evidence type="ECO:0000256" key="7">
    <source>
        <dbReference type="ARBA" id="ARBA00023027"/>
    </source>
</evidence>
<comment type="similarity">
    <text evidence="4 9">Belongs to the NAD(P)-dependent epimerase/dehydratase family.</text>
</comment>
<dbReference type="EC" id="5.1.3.2" evidence="5 9"/>
<evidence type="ECO:0000256" key="1">
    <source>
        <dbReference type="ARBA" id="ARBA00000083"/>
    </source>
</evidence>
<evidence type="ECO:0000313" key="12">
    <source>
        <dbReference type="Proteomes" id="UP001147830"/>
    </source>
</evidence>
<keyword evidence="7 9" id="KW-0520">NAD</keyword>
<dbReference type="Proteomes" id="UP001147830">
    <property type="component" value="Unassembled WGS sequence"/>
</dbReference>
<dbReference type="PANTHER" id="PTHR43725">
    <property type="entry name" value="UDP-GLUCOSE 4-EPIMERASE"/>
    <property type="match status" value="1"/>
</dbReference>
<dbReference type="SUPFAM" id="SSF51735">
    <property type="entry name" value="NAD(P)-binding Rossmann-fold domains"/>
    <property type="match status" value="1"/>
</dbReference>
<dbReference type="RefSeq" id="WP_260976938.1">
    <property type="nucleotide sequence ID" value="NZ_JAOANI010000022.1"/>
</dbReference>
<comment type="caution">
    <text evidence="11">The sequence shown here is derived from an EMBL/GenBank/DDBJ whole genome shotgun (WGS) entry which is preliminary data.</text>
</comment>
<reference evidence="11" key="1">
    <citation type="journal article" date="2022" name="Front. Microbiol.">
        <title>Genome-based taxonomic rearrangement of Oceanobacter-related bacteria including the description of Thalassolituus hydrocarbonoclasticus sp. nov. and Thalassolituus pacificus sp. nov. and emended description of the genus Thalassolituus.</title>
        <authorList>
            <person name="Dong C."/>
            <person name="Wei L."/>
            <person name="Wang J."/>
            <person name="Lai Q."/>
            <person name="Huang Z."/>
            <person name="Shao Z."/>
        </authorList>
    </citation>
    <scope>NUCLEOTIDE SEQUENCE</scope>
    <source>
        <strain evidence="11">59MF3M-4</strain>
    </source>
</reference>
<dbReference type="InterPro" id="IPR016040">
    <property type="entry name" value="NAD(P)-bd_dom"/>
</dbReference>
<dbReference type="Gene3D" id="3.90.25.10">
    <property type="entry name" value="UDP-galactose 4-epimerase, domain 1"/>
    <property type="match status" value="1"/>
</dbReference>
<evidence type="ECO:0000256" key="8">
    <source>
        <dbReference type="ARBA" id="ARBA00023235"/>
    </source>
</evidence>
<comment type="pathway">
    <text evidence="3 9">Carbohydrate metabolism; galactose metabolism.</text>
</comment>
<proteinExistence type="inferred from homology"/>
<dbReference type="GO" id="GO:0003978">
    <property type="term" value="F:UDP-glucose 4-epimerase activity"/>
    <property type="evidence" value="ECO:0007669"/>
    <property type="project" value="UniProtKB-UniRule"/>
</dbReference>
<keyword evidence="12" id="KW-1185">Reference proteome</keyword>
<evidence type="ECO:0000313" key="11">
    <source>
        <dbReference type="EMBL" id="MCT7360094.1"/>
    </source>
</evidence>
<accession>A0A9X3ASK4</accession>
<name>A0A9X3ASK4_9GAMM</name>
<evidence type="ECO:0000256" key="4">
    <source>
        <dbReference type="ARBA" id="ARBA00007637"/>
    </source>
</evidence>
<comment type="catalytic activity">
    <reaction evidence="1 9">
        <text>UDP-alpha-D-glucose = UDP-alpha-D-galactose</text>
        <dbReference type="Rhea" id="RHEA:22168"/>
        <dbReference type="ChEBI" id="CHEBI:58885"/>
        <dbReference type="ChEBI" id="CHEBI:66914"/>
        <dbReference type="EC" id="5.1.3.2"/>
    </reaction>
</comment>
<dbReference type="Pfam" id="PF16363">
    <property type="entry name" value="GDP_Man_Dehyd"/>
    <property type="match status" value="1"/>
</dbReference>
<comment type="subunit">
    <text evidence="9">Homodimer.</text>
</comment>
<dbReference type="CDD" id="cd05247">
    <property type="entry name" value="UDP_G4E_1_SDR_e"/>
    <property type="match status" value="1"/>
</dbReference>
<dbReference type="NCBIfam" id="NF007956">
    <property type="entry name" value="PRK10675.1"/>
    <property type="match status" value="1"/>
</dbReference>
<dbReference type="NCBIfam" id="TIGR01179">
    <property type="entry name" value="galE"/>
    <property type="match status" value="1"/>
</dbReference>
<sequence length="348" mass="38236">MILVTGGAGYIGSHTCVELLNAGHDVVIIDNFSNANPVVLERINKISGKTPELVTGDVRDCALLDKVFQQYPIQAVIHFAGFKAVGESCEFPMRYYNNNLYSTIALCEAMDRAQVKNLVFSSSATVYGDPDVVPLTEDMPTRPENPYGRSKLLVEQMLSDLPEADRIARNKSDTETKPWSVALLRYFNPVGAHASGLIGEDPSGIPNNLMPFITQVAVGRREKLSIFGNDYNTPDGTGVRDYIHVVDLAKGHVKAVEKLISSELTGVHAINLGTGKGVSVLEMVHAFSHCNQTDIPYEIAPRRPGDVASYYASANKAERLLGWQASLNLNDMVKDSWYWQKNNPEGYS</sequence>
<dbReference type="InterPro" id="IPR005886">
    <property type="entry name" value="UDP_G4E"/>
</dbReference>
<evidence type="ECO:0000256" key="5">
    <source>
        <dbReference type="ARBA" id="ARBA00013189"/>
    </source>
</evidence>
<dbReference type="GO" id="GO:0005829">
    <property type="term" value="C:cytosol"/>
    <property type="evidence" value="ECO:0007669"/>
    <property type="project" value="TreeGrafter"/>
</dbReference>
<organism evidence="11 12">
    <name type="scientific">Thalassolituus pacificus</name>
    <dbReference type="NCBI Taxonomy" id="2975440"/>
    <lineage>
        <taxon>Bacteria</taxon>
        <taxon>Pseudomonadati</taxon>
        <taxon>Pseudomonadota</taxon>
        <taxon>Gammaproteobacteria</taxon>
        <taxon>Oceanospirillales</taxon>
        <taxon>Oceanospirillaceae</taxon>
        <taxon>Thalassolituus</taxon>
    </lineage>
</organism>
<evidence type="ECO:0000256" key="2">
    <source>
        <dbReference type="ARBA" id="ARBA00001911"/>
    </source>
</evidence>
<evidence type="ECO:0000256" key="6">
    <source>
        <dbReference type="ARBA" id="ARBA00018569"/>
    </source>
</evidence>
<keyword evidence="8 9" id="KW-0413">Isomerase</keyword>